<evidence type="ECO:0000313" key="2">
    <source>
        <dbReference type="Proteomes" id="UP000014200"/>
    </source>
</evidence>
<protein>
    <submittedName>
        <fullName evidence="1">Uncharacterized protein</fullName>
    </submittedName>
</protein>
<dbReference type="HOGENOM" id="CLU_3402099_0_0_10"/>
<name>R9I886_9BACT</name>
<gene>
    <name evidence="1" type="ORF">C802_02246</name>
</gene>
<proteinExistence type="predicted"/>
<evidence type="ECO:0000313" key="1">
    <source>
        <dbReference type="EMBL" id="EOS12428.1"/>
    </source>
</evidence>
<organism evidence="1 2">
    <name type="scientific">Phocaeicola sartorii</name>
    <dbReference type="NCBI Taxonomy" id="671267"/>
    <lineage>
        <taxon>Bacteria</taxon>
        <taxon>Pseudomonadati</taxon>
        <taxon>Bacteroidota</taxon>
        <taxon>Bacteroidia</taxon>
        <taxon>Bacteroidales</taxon>
        <taxon>Bacteroidaceae</taxon>
        <taxon>Phocaeicola</taxon>
    </lineage>
</organism>
<keyword evidence="2" id="KW-1185">Reference proteome</keyword>
<dbReference type="Proteomes" id="UP000014200">
    <property type="component" value="Unassembled WGS sequence"/>
</dbReference>
<dbReference type="AlphaFoldDB" id="R9I886"/>
<reference evidence="1 2" key="1">
    <citation type="submission" date="2013-04" db="EMBL/GenBank/DDBJ databases">
        <title>The Genome Sequence of Bacteroides massiliensis dnLKV3.</title>
        <authorList>
            <consortium name="The Broad Institute Genomics Platform"/>
            <consortium name="The Broad Institute Genome Sequencing Center for Infectious Disease"/>
            <person name="Earl A."/>
            <person name="Xavier R."/>
            <person name="Kuhn K."/>
            <person name="Stappenbeck T."/>
            <person name="Walker B."/>
            <person name="Young S."/>
            <person name="Zeng Q."/>
            <person name="Gargeya S."/>
            <person name="Fitzgerald M."/>
            <person name="Haas B."/>
            <person name="Abouelleil A."/>
            <person name="Allen A.W."/>
            <person name="Alvarado L."/>
            <person name="Arachchi H.M."/>
            <person name="Berlin A.M."/>
            <person name="Chapman S.B."/>
            <person name="Gainer-Dewar J."/>
            <person name="Goldberg J."/>
            <person name="Griggs A."/>
            <person name="Gujja S."/>
            <person name="Hansen M."/>
            <person name="Howarth C."/>
            <person name="Imamovic A."/>
            <person name="Ireland A."/>
            <person name="Larimer J."/>
            <person name="McCowan C."/>
            <person name="Murphy C."/>
            <person name="Pearson M."/>
            <person name="Poon T.W."/>
            <person name="Priest M."/>
            <person name="Roberts A."/>
            <person name="Saif S."/>
            <person name="Shea T."/>
            <person name="Sisk P."/>
            <person name="Sykes S."/>
            <person name="Wortman J."/>
            <person name="Nusbaum C."/>
            <person name="Birren B."/>
        </authorList>
    </citation>
    <scope>NUCLEOTIDE SEQUENCE [LARGE SCALE GENOMIC DNA]</scope>
    <source>
        <strain evidence="2">dnLKV3</strain>
    </source>
</reference>
<dbReference type="EMBL" id="ASSP01000014">
    <property type="protein sequence ID" value="EOS12428.1"/>
    <property type="molecule type" value="Genomic_DNA"/>
</dbReference>
<sequence length="30" mass="3538">MIGFSVFFNPGKYSVNNYSIIYKTLINMYL</sequence>
<comment type="caution">
    <text evidence="1">The sequence shown here is derived from an EMBL/GenBank/DDBJ whole genome shotgun (WGS) entry which is preliminary data.</text>
</comment>
<accession>R9I886</accession>